<protein>
    <submittedName>
        <fullName evidence="2">Uncharacterized protein</fullName>
    </submittedName>
</protein>
<sequence length="123" mass="13449">MGFGWRERPYCLPLLSSYSSNSLLLDPLGVPSLPSSSSSSSSSRVERGPLLREGLRSSSSTLEVCCSISQGLFGCLNSSSIPNSDIFFLPKPLLLQQALPMLLFLPNLTVFTRSWPFYASRAQ</sequence>
<keyword evidence="3" id="KW-1185">Reference proteome</keyword>
<dbReference type="EMBL" id="HG673784">
    <property type="protein sequence ID" value="CDJ37849.1"/>
    <property type="molecule type" value="Genomic_DNA"/>
</dbReference>
<proteinExistence type="predicted"/>
<dbReference type="AlphaFoldDB" id="U6KIX0"/>
<dbReference type="RefSeq" id="XP_013228687.1">
    <property type="nucleotide sequence ID" value="XM_013373233.1"/>
</dbReference>
<dbReference type="OMA" id="FGWRERP"/>
<accession>U6KIX0</accession>
<evidence type="ECO:0000256" key="1">
    <source>
        <dbReference type="SAM" id="MobiDB-lite"/>
    </source>
</evidence>
<feature type="region of interest" description="Disordered" evidence="1">
    <location>
        <begin position="30"/>
        <end position="49"/>
    </location>
</feature>
<gene>
    <name evidence="2" type="ORF">ETH_00025185</name>
</gene>
<organism evidence="2 3">
    <name type="scientific">Eimeria tenella</name>
    <name type="common">Coccidian parasite</name>
    <dbReference type="NCBI Taxonomy" id="5802"/>
    <lineage>
        <taxon>Eukaryota</taxon>
        <taxon>Sar</taxon>
        <taxon>Alveolata</taxon>
        <taxon>Apicomplexa</taxon>
        <taxon>Conoidasida</taxon>
        <taxon>Coccidia</taxon>
        <taxon>Eucoccidiorida</taxon>
        <taxon>Eimeriorina</taxon>
        <taxon>Eimeriidae</taxon>
        <taxon>Eimeria</taxon>
    </lineage>
</organism>
<reference evidence="2" key="1">
    <citation type="submission" date="2013-10" db="EMBL/GenBank/DDBJ databases">
        <title>Genomic analysis of the causative agents of coccidiosis in chickens.</title>
        <authorList>
            <person name="Reid A.J."/>
            <person name="Blake D."/>
            <person name="Billington K."/>
            <person name="Browne H."/>
            <person name="Dunn M."/>
            <person name="Hung S."/>
            <person name="Kawahara F."/>
            <person name="Miranda-Saavedra D."/>
            <person name="Mourier T."/>
            <person name="Nagra H."/>
            <person name="Otto T.D."/>
            <person name="Rawlings N."/>
            <person name="Sanchez A."/>
            <person name="Sanders M."/>
            <person name="Subramaniam C."/>
            <person name="Tay Y."/>
            <person name="Dear P."/>
            <person name="Doerig C."/>
            <person name="Gruber A."/>
            <person name="Parkinson J."/>
            <person name="Shirley M."/>
            <person name="Wan K.L."/>
            <person name="Berriman M."/>
            <person name="Tomley F."/>
            <person name="Pain A."/>
        </authorList>
    </citation>
    <scope>NUCLEOTIDE SEQUENCE [LARGE SCALE GENOMIC DNA]</scope>
    <source>
        <strain evidence="2">Houghton</strain>
    </source>
</reference>
<dbReference type="VEuPathDB" id="ToxoDB:ETH_00025185"/>
<dbReference type="Proteomes" id="UP000030747">
    <property type="component" value="Unassembled WGS sequence"/>
</dbReference>
<feature type="compositionally biased region" description="Low complexity" evidence="1">
    <location>
        <begin position="30"/>
        <end position="43"/>
    </location>
</feature>
<name>U6KIX0_EIMTE</name>
<dbReference type="GeneID" id="25254147"/>
<dbReference type="OrthoDB" id="328138at2759"/>
<reference evidence="2" key="2">
    <citation type="submission" date="2013-10" db="EMBL/GenBank/DDBJ databases">
        <authorList>
            <person name="Aslett M."/>
        </authorList>
    </citation>
    <scope>NUCLEOTIDE SEQUENCE [LARGE SCALE GENOMIC DNA]</scope>
    <source>
        <strain evidence="2">Houghton</strain>
    </source>
</reference>
<evidence type="ECO:0000313" key="2">
    <source>
        <dbReference type="EMBL" id="CDJ37849.1"/>
    </source>
</evidence>
<evidence type="ECO:0000313" key="3">
    <source>
        <dbReference type="Proteomes" id="UP000030747"/>
    </source>
</evidence>